<dbReference type="PROSITE" id="PS51257">
    <property type="entry name" value="PROKAR_LIPOPROTEIN"/>
    <property type="match status" value="1"/>
</dbReference>
<evidence type="ECO:0000313" key="4">
    <source>
        <dbReference type="EMBL" id="AUG56988.1"/>
    </source>
</evidence>
<evidence type="ECO:0000256" key="2">
    <source>
        <dbReference type="SAM" id="MobiDB-lite"/>
    </source>
</evidence>
<dbReference type="PANTHER" id="PTHR47245">
    <property type="entry name" value="PEPTIDYLPROLYL ISOMERASE"/>
    <property type="match status" value="1"/>
</dbReference>
<dbReference type="Pfam" id="PF13624">
    <property type="entry name" value="SurA_N_3"/>
    <property type="match status" value="1"/>
</dbReference>
<dbReference type="PANTHER" id="PTHR47245:SF2">
    <property type="entry name" value="PEPTIDYL-PROLYL CIS-TRANS ISOMERASE HP_0175-RELATED"/>
    <property type="match status" value="1"/>
</dbReference>
<dbReference type="EMBL" id="CP025197">
    <property type="protein sequence ID" value="AUG56988.1"/>
    <property type="molecule type" value="Genomic_DNA"/>
</dbReference>
<dbReference type="InterPro" id="IPR027304">
    <property type="entry name" value="Trigger_fact/SurA_dom_sf"/>
</dbReference>
<dbReference type="AlphaFoldDB" id="A0A2K9E3N2"/>
<evidence type="ECO:0000313" key="5">
    <source>
        <dbReference type="Proteomes" id="UP000233534"/>
    </source>
</evidence>
<protein>
    <submittedName>
        <fullName evidence="4">Peptidylprolyl isomerase</fullName>
    </submittedName>
</protein>
<gene>
    <name evidence="4" type="ORF">HVS_05285</name>
</gene>
<name>A0A2K9E3N2_9FIRM</name>
<keyword evidence="5" id="KW-1185">Reference proteome</keyword>
<accession>A0A2K9E3N2</accession>
<dbReference type="Proteomes" id="UP000233534">
    <property type="component" value="Chromosome"/>
</dbReference>
<feature type="chain" id="PRO_5039212440" evidence="3">
    <location>
        <begin position="21"/>
        <end position="236"/>
    </location>
</feature>
<evidence type="ECO:0000256" key="3">
    <source>
        <dbReference type="SAM" id="SignalP"/>
    </source>
</evidence>
<keyword evidence="1" id="KW-0175">Coiled coil</keyword>
<dbReference type="GO" id="GO:0016853">
    <property type="term" value="F:isomerase activity"/>
    <property type="evidence" value="ECO:0007669"/>
    <property type="project" value="UniProtKB-KW"/>
</dbReference>
<dbReference type="RefSeq" id="WP_101299884.1">
    <property type="nucleotide sequence ID" value="NZ_CP025197.1"/>
</dbReference>
<feature type="region of interest" description="Disordered" evidence="2">
    <location>
        <begin position="25"/>
        <end position="44"/>
    </location>
</feature>
<dbReference type="InterPro" id="IPR050245">
    <property type="entry name" value="PrsA_foldase"/>
</dbReference>
<dbReference type="Gene3D" id="1.10.4030.10">
    <property type="entry name" value="Porin chaperone SurA, peptide-binding domain"/>
    <property type="match status" value="1"/>
</dbReference>
<reference evidence="4 5" key="1">
    <citation type="submission" date="2017-12" db="EMBL/GenBank/DDBJ databases">
        <title>Complete genome sequence of Herbivorax saccincola GGR1, a novel Cellulosome-producing hydrolytic bacterium in a thermophilic biogas plant, established by Illumina and Nanopore MinION sequencing.</title>
        <authorList>
            <person name="Pechtl A."/>
            <person name="Ruckert C."/>
            <person name="Koeck D.E."/>
            <person name="Maus I."/>
            <person name="Winkler A."/>
            <person name="Kalinowski J."/>
            <person name="Puhler A."/>
            <person name="Schwarz W.W."/>
            <person name="Zverlov V.V."/>
            <person name="Schluter A."/>
            <person name="Liebl W."/>
        </authorList>
    </citation>
    <scope>NUCLEOTIDE SEQUENCE [LARGE SCALE GENOMIC DNA]</scope>
    <source>
        <strain evidence="5">SR1</strain>
    </source>
</reference>
<dbReference type="SUPFAM" id="SSF109998">
    <property type="entry name" value="Triger factor/SurA peptide-binding domain-like"/>
    <property type="match status" value="1"/>
</dbReference>
<feature type="coiled-coil region" evidence="1">
    <location>
        <begin position="121"/>
        <end position="155"/>
    </location>
</feature>
<organism evidence="4 5">
    <name type="scientific">Acetivibrio saccincola</name>
    <dbReference type="NCBI Taxonomy" id="1677857"/>
    <lineage>
        <taxon>Bacteria</taxon>
        <taxon>Bacillati</taxon>
        <taxon>Bacillota</taxon>
        <taxon>Clostridia</taxon>
        <taxon>Eubacteriales</taxon>
        <taxon>Oscillospiraceae</taxon>
        <taxon>Acetivibrio</taxon>
    </lineage>
</organism>
<keyword evidence="3" id="KW-0732">Signal</keyword>
<proteinExistence type="predicted"/>
<dbReference type="KEGG" id="hsc:HVS_05285"/>
<sequence length="236" mass="27519">MVKKILLFTMAAVISLSILSCQKENTPEESPDISPAASEEPPENIPVAVVNDTEIMLFDLFKMYQSLNKNYLQQGVDITDDEISNQILEEAVNTLIAYELLYQGAVKEGYKISDEELDKELEAFKSQYQSEEEFLESLEAQQTTLEEFKKDLERELTVSNYVQNTIEQPEVTEEEMLEMYEQYIKETTEENPPEFEELKPRIEQKIREDKFGKKVDELIETLKEQSKVEIFREETE</sequence>
<feature type="signal peptide" evidence="3">
    <location>
        <begin position="1"/>
        <end position="20"/>
    </location>
</feature>
<keyword evidence="4" id="KW-0413">Isomerase</keyword>
<evidence type="ECO:0000256" key="1">
    <source>
        <dbReference type="SAM" id="Coils"/>
    </source>
</evidence>